<proteinExistence type="predicted"/>
<sequence>MKKRILLIALILILSGAVGAFFYFRPQITDWIASITGGTEEEEGEGNPEEVTCEDQTYTNTRQGYEVCYRKGWYTQEFGYSQLWVGFDAFPIPEASEYPGVLNIGVSRKGSSDVLAPHLANLKDTETTAITVSGVSGIRVNGTIPADDNFFPNYHEVAVVLEKFGRTYDIVMLSSPDQYAENLPIYDAFVASLKFLEGTPAAPWGKDIYLDTPWPDDEVSDSFRIAGSAQGAFESTIVARLKTENGTVLFEEPITYNAPDVGELGYFDIAVTFETTADSGTLEVFHTSARDGSIVDLVSVPLVFK</sequence>
<organism evidence="2 3">
    <name type="scientific">candidate division WWE3 bacterium RBG_19FT_COMBO_53_11</name>
    <dbReference type="NCBI Taxonomy" id="1802613"/>
    <lineage>
        <taxon>Bacteria</taxon>
        <taxon>Katanobacteria</taxon>
    </lineage>
</organism>
<dbReference type="Proteomes" id="UP000176583">
    <property type="component" value="Unassembled WGS sequence"/>
</dbReference>
<gene>
    <name evidence="2" type="ORF">A2V54_03685</name>
</gene>
<evidence type="ECO:0000259" key="1">
    <source>
        <dbReference type="Pfam" id="PF10648"/>
    </source>
</evidence>
<accession>A0A1F4UI19</accession>
<dbReference type="STRING" id="1802613.A2V54_03685"/>
<dbReference type="AlphaFoldDB" id="A0A1F4UI19"/>
<dbReference type="EMBL" id="MEUW01000015">
    <property type="protein sequence ID" value="OGC44569.1"/>
    <property type="molecule type" value="Genomic_DNA"/>
</dbReference>
<dbReference type="Pfam" id="PF10648">
    <property type="entry name" value="Gmad2"/>
    <property type="match status" value="1"/>
</dbReference>
<evidence type="ECO:0000313" key="2">
    <source>
        <dbReference type="EMBL" id="OGC44569.1"/>
    </source>
</evidence>
<protein>
    <recommendedName>
        <fullName evidence="1">Bacterial spore germination immunoglobulin-like domain-containing protein</fullName>
    </recommendedName>
</protein>
<name>A0A1F4UI19_UNCKA</name>
<dbReference type="InterPro" id="IPR018911">
    <property type="entry name" value="Gmad2_Ig-like_dom"/>
</dbReference>
<comment type="caution">
    <text evidence="2">The sequence shown here is derived from an EMBL/GenBank/DDBJ whole genome shotgun (WGS) entry which is preliminary data.</text>
</comment>
<reference evidence="2 3" key="1">
    <citation type="journal article" date="2016" name="Nat. Commun.">
        <title>Thousands of microbial genomes shed light on interconnected biogeochemical processes in an aquifer system.</title>
        <authorList>
            <person name="Anantharaman K."/>
            <person name="Brown C.T."/>
            <person name="Hug L.A."/>
            <person name="Sharon I."/>
            <person name="Castelle C.J."/>
            <person name="Probst A.J."/>
            <person name="Thomas B.C."/>
            <person name="Singh A."/>
            <person name="Wilkins M.J."/>
            <person name="Karaoz U."/>
            <person name="Brodie E.L."/>
            <person name="Williams K.H."/>
            <person name="Hubbard S.S."/>
            <person name="Banfield J.F."/>
        </authorList>
    </citation>
    <scope>NUCLEOTIDE SEQUENCE [LARGE SCALE GENOMIC DNA]</scope>
</reference>
<evidence type="ECO:0000313" key="3">
    <source>
        <dbReference type="Proteomes" id="UP000176583"/>
    </source>
</evidence>
<feature type="domain" description="Bacterial spore germination immunoglobulin-like" evidence="1">
    <location>
        <begin position="209"/>
        <end position="293"/>
    </location>
</feature>